<protein>
    <submittedName>
        <fullName evidence="1">Uncharacterized protein</fullName>
    </submittedName>
</protein>
<accession>A0A8D8TTQ3</accession>
<reference evidence="1" key="1">
    <citation type="submission" date="2021-05" db="EMBL/GenBank/DDBJ databases">
        <authorList>
            <person name="Alioto T."/>
            <person name="Alioto T."/>
            <person name="Gomez Garrido J."/>
        </authorList>
    </citation>
    <scope>NUCLEOTIDE SEQUENCE</scope>
</reference>
<evidence type="ECO:0000313" key="1">
    <source>
        <dbReference type="EMBL" id="CAG6694615.1"/>
    </source>
</evidence>
<proteinExistence type="predicted"/>
<dbReference type="EMBL" id="HBUF01657243">
    <property type="protein sequence ID" value="CAG6788017.1"/>
    <property type="molecule type" value="Transcribed_RNA"/>
</dbReference>
<dbReference type="EMBL" id="HBUF01318969">
    <property type="protein sequence ID" value="CAG6694615.1"/>
    <property type="molecule type" value="Transcribed_RNA"/>
</dbReference>
<dbReference type="EMBL" id="HBUF01369229">
    <property type="protein sequence ID" value="CAG6725251.1"/>
    <property type="molecule type" value="Transcribed_RNA"/>
</dbReference>
<dbReference type="EMBL" id="HBUF01318970">
    <property type="protein sequence ID" value="CAG6694616.1"/>
    <property type="molecule type" value="Transcribed_RNA"/>
</dbReference>
<sequence>MLEELCCYRVIIFTSRCFPIRNIKEHCVHEHKRILFLTFTALDTPTNNHPFYPFRLVLENISNLIQQTLWPVTLNKNIPIHVPGGVDKQFSQGEAVHTEQGFCHPNNSSYPGQEPCI</sequence>
<dbReference type="AlphaFoldDB" id="A0A8D8TTQ3"/>
<organism evidence="1">
    <name type="scientific">Cacopsylla melanoneura</name>
    <dbReference type="NCBI Taxonomy" id="428564"/>
    <lineage>
        <taxon>Eukaryota</taxon>
        <taxon>Metazoa</taxon>
        <taxon>Ecdysozoa</taxon>
        <taxon>Arthropoda</taxon>
        <taxon>Hexapoda</taxon>
        <taxon>Insecta</taxon>
        <taxon>Pterygota</taxon>
        <taxon>Neoptera</taxon>
        <taxon>Paraneoptera</taxon>
        <taxon>Hemiptera</taxon>
        <taxon>Sternorrhyncha</taxon>
        <taxon>Psylloidea</taxon>
        <taxon>Psyllidae</taxon>
        <taxon>Psyllinae</taxon>
        <taxon>Cacopsylla</taxon>
    </lineage>
</organism>
<name>A0A8D8TTQ3_9HEMI</name>